<gene>
    <name evidence="7" type="ORF">AXF15_12750</name>
</gene>
<dbReference type="InterPro" id="IPR002541">
    <property type="entry name" value="Cyt_c_assembly"/>
</dbReference>
<feature type="chain" id="PRO_5007067653" evidence="4">
    <location>
        <begin position="24"/>
        <end position="627"/>
    </location>
</feature>
<evidence type="ECO:0000256" key="3">
    <source>
        <dbReference type="SAM" id="Phobius"/>
    </source>
</evidence>
<dbReference type="PANTHER" id="PTHR43653:SF1">
    <property type="entry name" value="CYTOCHROME C-TYPE BIOGENESIS PROTEIN CCMF"/>
    <property type="match status" value="1"/>
</dbReference>
<feature type="transmembrane region" description="Helical" evidence="3">
    <location>
        <begin position="421"/>
        <end position="440"/>
    </location>
</feature>
<dbReference type="KEGG" id="doa:AXF15_12750"/>
<feature type="domain" description="Cytochrome c assembly protein" evidence="5">
    <location>
        <begin position="91"/>
        <end position="295"/>
    </location>
</feature>
<protein>
    <submittedName>
        <fullName evidence="7">Cytochrome C biogenesis protein CcmF</fullName>
    </submittedName>
</protein>
<keyword evidence="2" id="KW-0201">Cytochrome c-type biogenesis</keyword>
<keyword evidence="8" id="KW-1185">Reference proteome</keyword>
<evidence type="ECO:0000259" key="5">
    <source>
        <dbReference type="Pfam" id="PF01578"/>
    </source>
</evidence>
<dbReference type="OrthoDB" id="9761451at2"/>
<feature type="transmembrane region" description="Helical" evidence="3">
    <location>
        <begin position="476"/>
        <end position="498"/>
    </location>
</feature>
<dbReference type="InterPro" id="IPR032523">
    <property type="entry name" value="CcmF_C"/>
</dbReference>
<dbReference type="Proteomes" id="UP000063964">
    <property type="component" value="Chromosome"/>
</dbReference>
<dbReference type="STRING" id="888061.AXF15_12750"/>
<name>A0A0X8JS62_9BACT</name>
<evidence type="ECO:0000256" key="2">
    <source>
        <dbReference type="ARBA" id="ARBA00022748"/>
    </source>
</evidence>
<dbReference type="PANTHER" id="PTHR43653">
    <property type="entry name" value="CYTOCHROME C ASSEMBLY PROTEIN-RELATED"/>
    <property type="match status" value="1"/>
</dbReference>
<dbReference type="EMBL" id="CP014230">
    <property type="protein sequence ID" value="AMD93881.1"/>
    <property type="molecule type" value="Genomic_DNA"/>
</dbReference>
<accession>A0A0X8JS62</accession>
<evidence type="ECO:0000256" key="1">
    <source>
        <dbReference type="ARBA" id="ARBA00009186"/>
    </source>
</evidence>
<feature type="transmembrane region" description="Helical" evidence="3">
    <location>
        <begin position="73"/>
        <end position="90"/>
    </location>
</feature>
<dbReference type="InterPro" id="IPR003567">
    <property type="entry name" value="Cyt_c_biogenesis"/>
</dbReference>
<feature type="domain" description="Cytochrome c-type biogenesis protein CcmF C-terminal" evidence="6">
    <location>
        <begin position="323"/>
        <end position="620"/>
    </location>
</feature>
<feature type="transmembrane region" description="Helical" evidence="3">
    <location>
        <begin position="44"/>
        <end position="61"/>
    </location>
</feature>
<keyword evidence="3" id="KW-1133">Transmembrane helix</keyword>
<keyword evidence="3" id="KW-0472">Membrane</keyword>
<feature type="transmembrane region" description="Helical" evidence="3">
    <location>
        <begin position="171"/>
        <end position="192"/>
    </location>
</feature>
<sequence>MHSICFTALLLSMLAGTGLAAYAGIRALKDDFSPLPLLEKGQVALTAVVLAVSAVLLWALATRDFSYAYVRDYTDTFLPLFYAVTAFWGGQNGSFLFWYLCVAVMGGIMIYTPGYSRLDDRTKIFFWIMFYMVELFFLFALTGPSNPFLKLDPAPSEGHGLNPLLQNPGMIFHPPLLFLGYAGYTIPCCLALASRLSGDGRDWLEQSRNWNIMAWIFLTAGIVLGGWWAYMELGWGGYWAWDPVENSSLIPWLTGTAFVHTSIVGRTRNTLLRTNVFLVSLTLLLCFFATFVVRSGIIDSVHAFGGSRMGTPLLVFMIADLLLILYVCLVRRADDTSHIDDFASRPGMLFLSSWLFLCIGGIVFLGILWPVISALWSANPVGLDAGFYNRACLPLFTALALIMAVCPWFSQKRGVGDPAALMIVLGAGVGFAAAIFTMGYRQPLALVASAAGIMIAVSVVLVFFRVKGLRSFRPAFGAYGVHLGVAMMVVGGAFSAAYQMEADAVLHKGGNMTVGGYTLVYEGLRHDHDNPAMDVHEARLTVTRDGHPVGVLTPEKRLYRNFEQSSFAEVSVIPSLGEELYATLLGFDEVGAASVRVSVNPLVNWIWIGGTLSCLAAFLCWRKIGRR</sequence>
<evidence type="ECO:0000256" key="4">
    <source>
        <dbReference type="SAM" id="SignalP"/>
    </source>
</evidence>
<evidence type="ECO:0000313" key="7">
    <source>
        <dbReference type="EMBL" id="AMD93881.1"/>
    </source>
</evidence>
<dbReference type="GO" id="GO:0020037">
    <property type="term" value="F:heme binding"/>
    <property type="evidence" value="ECO:0007669"/>
    <property type="project" value="InterPro"/>
</dbReference>
<dbReference type="Pfam" id="PF01578">
    <property type="entry name" value="Cytochrom_C_asm"/>
    <property type="match status" value="1"/>
</dbReference>
<feature type="transmembrane region" description="Helical" evidence="3">
    <location>
        <begin position="96"/>
        <end position="112"/>
    </location>
</feature>
<feature type="signal peptide" evidence="4">
    <location>
        <begin position="1"/>
        <end position="23"/>
    </location>
</feature>
<dbReference type="GO" id="GO:0017004">
    <property type="term" value="P:cytochrome complex assembly"/>
    <property type="evidence" value="ECO:0007669"/>
    <property type="project" value="UniProtKB-KW"/>
</dbReference>
<feature type="transmembrane region" description="Helical" evidence="3">
    <location>
        <begin position="309"/>
        <end position="329"/>
    </location>
</feature>
<feature type="transmembrane region" description="Helical" evidence="3">
    <location>
        <begin position="446"/>
        <end position="464"/>
    </location>
</feature>
<feature type="transmembrane region" description="Helical" evidence="3">
    <location>
        <begin position="602"/>
        <end position="621"/>
    </location>
</feature>
<comment type="similarity">
    <text evidence="1">Belongs to the CcmF/CycK/Ccl1/NrfE/CcsA family.</text>
</comment>
<reference evidence="8" key="1">
    <citation type="submission" date="2016-02" db="EMBL/GenBank/DDBJ databases">
        <authorList>
            <person name="Holder M.E."/>
            <person name="Ajami N.J."/>
            <person name="Petrosino J.F."/>
        </authorList>
    </citation>
    <scope>NUCLEOTIDE SEQUENCE [LARGE SCALE GENOMIC DNA]</scope>
    <source>
        <strain evidence="8">DSM 12838</strain>
    </source>
</reference>
<feature type="transmembrane region" description="Helical" evidence="3">
    <location>
        <begin position="124"/>
        <end position="143"/>
    </location>
</feature>
<keyword evidence="3" id="KW-0812">Transmembrane</keyword>
<dbReference type="RefSeq" id="WP_066608267.1">
    <property type="nucleotide sequence ID" value="NZ_CP014230.1"/>
</dbReference>
<feature type="transmembrane region" description="Helical" evidence="3">
    <location>
        <begin position="349"/>
        <end position="372"/>
    </location>
</feature>
<dbReference type="AlphaFoldDB" id="A0A0X8JS62"/>
<organism evidence="7 8">
    <name type="scientific">Desulfomicrobium orale DSM 12838</name>
    <dbReference type="NCBI Taxonomy" id="888061"/>
    <lineage>
        <taxon>Bacteria</taxon>
        <taxon>Pseudomonadati</taxon>
        <taxon>Thermodesulfobacteriota</taxon>
        <taxon>Desulfovibrionia</taxon>
        <taxon>Desulfovibrionales</taxon>
        <taxon>Desulfomicrobiaceae</taxon>
        <taxon>Desulfomicrobium</taxon>
    </lineage>
</organism>
<evidence type="ECO:0000259" key="6">
    <source>
        <dbReference type="Pfam" id="PF16327"/>
    </source>
</evidence>
<dbReference type="GO" id="GO:0016020">
    <property type="term" value="C:membrane"/>
    <property type="evidence" value="ECO:0007669"/>
    <property type="project" value="InterPro"/>
</dbReference>
<dbReference type="PRINTS" id="PR01410">
    <property type="entry name" value="CCBIOGENESIS"/>
</dbReference>
<feature type="transmembrane region" description="Helical" evidence="3">
    <location>
        <begin position="277"/>
        <end position="297"/>
    </location>
</feature>
<feature type="transmembrane region" description="Helical" evidence="3">
    <location>
        <begin position="212"/>
        <end position="229"/>
    </location>
</feature>
<feature type="transmembrane region" description="Helical" evidence="3">
    <location>
        <begin position="387"/>
        <end position="409"/>
    </location>
</feature>
<dbReference type="Pfam" id="PF16327">
    <property type="entry name" value="CcmF_C"/>
    <property type="match status" value="1"/>
</dbReference>
<dbReference type="GO" id="GO:0015232">
    <property type="term" value="F:heme transmembrane transporter activity"/>
    <property type="evidence" value="ECO:0007669"/>
    <property type="project" value="InterPro"/>
</dbReference>
<keyword evidence="4" id="KW-0732">Signal</keyword>
<evidence type="ECO:0000313" key="8">
    <source>
        <dbReference type="Proteomes" id="UP000063964"/>
    </source>
</evidence>
<proteinExistence type="inferred from homology"/>
<feature type="transmembrane region" description="Helical" evidence="3">
    <location>
        <begin position="249"/>
        <end position="265"/>
    </location>
</feature>